<protein>
    <submittedName>
        <fullName evidence="2">Uncharacterized protein</fullName>
    </submittedName>
</protein>
<dbReference type="EMBL" id="SGPK01000050">
    <property type="protein sequence ID" value="THH09879.1"/>
    <property type="molecule type" value="Genomic_DNA"/>
</dbReference>
<comment type="caution">
    <text evidence="2">The sequence shown here is derived from an EMBL/GenBank/DDBJ whole genome shotgun (WGS) entry which is preliminary data.</text>
</comment>
<dbReference type="AlphaFoldDB" id="A0A4S4LDR8"/>
<gene>
    <name evidence="2" type="ORF">EW145_g1701</name>
</gene>
<sequence length="313" mass="35418">MDGINNRQRSFPMPIGQTEYYYPSFVASDSDESELPAGVARGNWGKKAMKGARWVRRGKAAAWGPNKGEWEVEERARKRLQQLMEPPRSPSPPTLSHLREMSPPLGAPYARPASTHGSYSAFVLDPAMAHSYRTHLLGDLQQTTENLIQGEATLSSALGRLWKVLSEEEHVFVDNNEVGSAEGVDVAKREEGEDDDDDMSDRGRRLARAPDVTPPSHKLFLTPFLNEGTNMLEPSHFGSPQMQLENMEKSFGALRELQDDSREYVERLQEIRESLGEVRRQRDLLWMKIREQALEELKSIDQQDVDADVDTEL</sequence>
<feature type="region of interest" description="Disordered" evidence="1">
    <location>
        <begin position="187"/>
        <end position="212"/>
    </location>
</feature>
<accession>A0A4S4LDR8</accession>
<dbReference type="Proteomes" id="UP000308199">
    <property type="component" value="Unassembled WGS sequence"/>
</dbReference>
<reference evidence="2 3" key="1">
    <citation type="submission" date="2019-02" db="EMBL/GenBank/DDBJ databases">
        <title>Genome sequencing of the rare red list fungi Phellinidium pouzarii.</title>
        <authorList>
            <person name="Buettner E."/>
            <person name="Kellner H."/>
        </authorList>
    </citation>
    <scope>NUCLEOTIDE SEQUENCE [LARGE SCALE GENOMIC DNA]</scope>
    <source>
        <strain evidence="2 3">DSM 108285</strain>
    </source>
</reference>
<evidence type="ECO:0000313" key="2">
    <source>
        <dbReference type="EMBL" id="THH09879.1"/>
    </source>
</evidence>
<keyword evidence="3" id="KW-1185">Reference proteome</keyword>
<dbReference type="OrthoDB" id="3353673at2759"/>
<feature type="region of interest" description="Disordered" evidence="1">
    <location>
        <begin position="83"/>
        <end position="112"/>
    </location>
</feature>
<evidence type="ECO:0000256" key="1">
    <source>
        <dbReference type="SAM" id="MobiDB-lite"/>
    </source>
</evidence>
<organism evidence="2 3">
    <name type="scientific">Phellinidium pouzarii</name>
    <dbReference type="NCBI Taxonomy" id="167371"/>
    <lineage>
        <taxon>Eukaryota</taxon>
        <taxon>Fungi</taxon>
        <taxon>Dikarya</taxon>
        <taxon>Basidiomycota</taxon>
        <taxon>Agaricomycotina</taxon>
        <taxon>Agaricomycetes</taxon>
        <taxon>Hymenochaetales</taxon>
        <taxon>Hymenochaetaceae</taxon>
        <taxon>Phellinidium</taxon>
    </lineage>
</organism>
<evidence type="ECO:0000313" key="3">
    <source>
        <dbReference type="Proteomes" id="UP000308199"/>
    </source>
</evidence>
<proteinExistence type="predicted"/>
<name>A0A4S4LDR8_9AGAM</name>